<dbReference type="InterPro" id="IPR000843">
    <property type="entry name" value="HTH_LacI"/>
</dbReference>
<evidence type="ECO:0000256" key="3">
    <source>
        <dbReference type="ARBA" id="ARBA00023163"/>
    </source>
</evidence>
<dbReference type="PANTHER" id="PTHR30146:SF138">
    <property type="entry name" value="TRANSCRIPTIONAL REGULATORY PROTEIN"/>
    <property type="match status" value="1"/>
</dbReference>
<evidence type="ECO:0000313" key="6">
    <source>
        <dbReference type="Proteomes" id="UP000216225"/>
    </source>
</evidence>
<dbReference type="InterPro" id="IPR046335">
    <property type="entry name" value="LacI/GalR-like_sensor"/>
</dbReference>
<evidence type="ECO:0000256" key="2">
    <source>
        <dbReference type="ARBA" id="ARBA00023125"/>
    </source>
</evidence>
<dbReference type="Pfam" id="PF13377">
    <property type="entry name" value="Peripla_BP_3"/>
    <property type="match status" value="1"/>
</dbReference>
<comment type="caution">
    <text evidence="5">The sequence shown here is derived from an EMBL/GenBank/DDBJ whole genome shotgun (WGS) entry which is preliminary data.</text>
</comment>
<accession>A0A420K781</accession>
<name>A0A420K781_9BURK</name>
<dbReference type="EMBL" id="NKDB02000006">
    <property type="protein sequence ID" value="RKJ94138.1"/>
    <property type="molecule type" value="Genomic_DNA"/>
</dbReference>
<dbReference type="SMART" id="SM00354">
    <property type="entry name" value="HTH_LACI"/>
    <property type="match status" value="1"/>
</dbReference>
<dbReference type="AlphaFoldDB" id="A0A420K781"/>
<dbReference type="GO" id="GO:0003700">
    <property type="term" value="F:DNA-binding transcription factor activity"/>
    <property type="evidence" value="ECO:0007669"/>
    <property type="project" value="TreeGrafter"/>
</dbReference>
<organism evidence="5 6">
    <name type="scientific">Alicycliphilus denitrificans</name>
    <dbReference type="NCBI Taxonomy" id="179636"/>
    <lineage>
        <taxon>Bacteria</taxon>
        <taxon>Pseudomonadati</taxon>
        <taxon>Pseudomonadota</taxon>
        <taxon>Betaproteobacteria</taxon>
        <taxon>Burkholderiales</taxon>
        <taxon>Comamonadaceae</taxon>
        <taxon>Alicycliphilus</taxon>
    </lineage>
</organism>
<dbReference type="PANTHER" id="PTHR30146">
    <property type="entry name" value="LACI-RELATED TRANSCRIPTIONAL REPRESSOR"/>
    <property type="match status" value="1"/>
</dbReference>
<dbReference type="SUPFAM" id="SSF47413">
    <property type="entry name" value="lambda repressor-like DNA-binding domains"/>
    <property type="match status" value="1"/>
</dbReference>
<keyword evidence="2 5" id="KW-0238">DNA-binding</keyword>
<reference evidence="5 6" key="1">
    <citation type="submission" date="2018-09" db="EMBL/GenBank/DDBJ databases">
        <title>Genome comparison of Alicycliphilus sp. BQ1, a polyurethanolytic bacterium, with its closest phylogenetic relatives Alicycliphilus denitrificans BC and K601, unable to attack polyurethane.</title>
        <authorList>
            <person name="Loza-Tavera H."/>
            <person name="Lozano L."/>
            <person name="Cevallos M."/>
            <person name="Maya-Lucas O."/>
            <person name="Garcia-Mena J."/>
            <person name="Hernandez J."/>
        </authorList>
    </citation>
    <scope>NUCLEOTIDE SEQUENCE [LARGE SCALE GENOMIC DNA]</scope>
    <source>
        <strain evidence="5 6">BQ1</strain>
    </source>
</reference>
<dbReference type="Gene3D" id="1.10.260.40">
    <property type="entry name" value="lambda repressor-like DNA-binding domains"/>
    <property type="match status" value="1"/>
</dbReference>
<sequence length="335" mass="36658">MTERVSIRDVAAAAEVSIGTVSRVLNGSGYASQAVRQRVQQAIARLGYEPDFTARHLRTGHSRTIGYLLPNIANPFLAIHLAEVEKLAQGAGYSLFIGSSERPARDKELVAFFENRRLEGIIASPSHEYEDPKSSPFGTTSLPTVIVDRDLGPGFDSVLVDHCQGMRKVMEYLLALGHRRVALFASGPRLRPGREKLRGYRTALEDAGFAFDERLVHLSESWLESSREPMQRMLRLEAPPTAIIAVGTQLLSGAVHVVREAGMDIPRDMSVVGIGTLETLELMYPPVTALRYNFHQSASAAVQLILQRIEKVAPPHARTVVIQSDLILGASCGAV</sequence>
<keyword evidence="3" id="KW-0804">Transcription</keyword>
<evidence type="ECO:0000256" key="1">
    <source>
        <dbReference type="ARBA" id="ARBA00023015"/>
    </source>
</evidence>
<dbReference type="PROSITE" id="PS50932">
    <property type="entry name" value="HTH_LACI_2"/>
    <property type="match status" value="1"/>
</dbReference>
<proteinExistence type="predicted"/>
<dbReference type="InterPro" id="IPR010982">
    <property type="entry name" value="Lambda_DNA-bd_dom_sf"/>
</dbReference>
<dbReference type="Pfam" id="PF00356">
    <property type="entry name" value="LacI"/>
    <property type="match status" value="1"/>
</dbReference>
<dbReference type="RefSeq" id="WP_094437312.1">
    <property type="nucleotide sequence ID" value="NZ_NKDB02000006.1"/>
</dbReference>
<keyword evidence="1" id="KW-0805">Transcription regulation</keyword>
<feature type="domain" description="HTH lacI-type" evidence="4">
    <location>
        <begin position="5"/>
        <end position="59"/>
    </location>
</feature>
<gene>
    <name evidence="5" type="ORF">CE154_020765</name>
</gene>
<dbReference type="Proteomes" id="UP000216225">
    <property type="component" value="Unassembled WGS sequence"/>
</dbReference>
<protein>
    <submittedName>
        <fullName evidence="5">LacI family DNA-binding transcriptional regulator</fullName>
    </submittedName>
</protein>
<dbReference type="SUPFAM" id="SSF53822">
    <property type="entry name" value="Periplasmic binding protein-like I"/>
    <property type="match status" value="1"/>
</dbReference>
<evidence type="ECO:0000259" key="4">
    <source>
        <dbReference type="PROSITE" id="PS50932"/>
    </source>
</evidence>
<dbReference type="InterPro" id="IPR028082">
    <property type="entry name" value="Peripla_BP_I"/>
</dbReference>
<dbReference type="Gene3D" id="3.40.50.2300">
    <property type="match status" value="2"/>
</dbReference>
<dbReference type="CDD" id="cd01392">
    <property type="entry name" value="HTH_LacI"/>
    <property type="match status" value="1"/>
</dbReference>
<dbReference type="PROSITE" id="PS00356">
    <property type="entry name" value="HTH_LACI_1"/>
    <property type="match status" value="1"/>
</dbReference>
<dbReference type="GO" id="GO:0000976">
    <property type="term" value="F:transcription cis-regulatory region binding"/>
    <property type="evidence" value="ECO:0007669"/>
    <property type="project" value="TreeGrafter"/>
</dbReference>
<evidence type="ECO:0000313" key="5">
    <source>
        <dbReference type="EMBL" id="RKJ94138.1"/>
    </source>
</evidence>